<evidence type="ECO:0000256" key="4">
    <source>
        <dbReference type="ARBA" id="ARBA00022692"/>
    </source>
</evidence>
<dbReference type="SMART" id="SM00079">
    <property type="entry name" value="PBPe"/>
    <property type="match status" value="1"/>
</dbReference>
<keyword evidence="2" id="KW-0813">Transport</keyword>
<gene>
    <name evidence="21" type="primary">LOC100373663</name>
</gene>
<accession>A0ABM0GNW0</accession>
<evidence type="ECO:0000259" key="18">
    <source>
        <dbReference type="SMART" id="SM00079"/>
    </source>
</evidence>
<organism evidence="20 21">
    <name type="scientific">Saccoglossus kowalevskii</name>
    <name type="common">Acorn worm</name>
    <dbReference type="NCBI Taxonomy" id="10224"/>
    <lineage>
        <taxon>Eukaryota</taxon>
        <taxon>Metazoa</taxon>
        <taxon>Hemichordata</taxon>
        <taxon>Enteropneusta</taxon>
        <taxon>Harrimaniidae</taxon>
        <taxon>Saccoglossus</taxon>
    </lineage>
</organism>
<keyword evidence="10" id="KW-0325">Glycoprotein</keyword>
<keyword evidence="13" id="KW-0407">Ion channel</keyword>
<proteinExistence type="predicted"/>
<keyword evidence="12" id="KW-1071">Ligand-gated ion channel</keyword>
<dbReference type="Proteomes" id="UP000694865">
    <property type="component" value="Unplaced"/>
</dbReference>
<dbReference type="InterPro" id="IPR001320">
    <property type="entry name" value="Iontro_rcpt_C"/>
</dbReference>
<feature type="chain" id="PRO_5047354194" evidence="17">
    <location>
        <begin position="28"/>
        <end position="834"/>
    </location>
</feature>
<evidence type="ECO:0000259" key="19">
    <source>
        <dbReference type="SMART" id="SM00918"/>
    </source>
</evidence>
<dbReference type="InterPro" id="IPR001828">
    <property type="entry name" value="ANF_lig-bd_rcpt"/>
</dbReference>
<keyword evidence="4 16" id="KW-0812">Transmembrane</keyword>
<evidence type="ECO:0000256" key="2">
    <source>
        <dbReference type="ARBA" id="ARBA00022448"/>
    </source>
</evidence>
<feature type="signal peptide" evidence="17">
    <location>
        <begin position="1"/>
        <end position="27"/>
    </location>
</feature>
<keyword evidence="11" id="KW-0628">Postsynaptic cell membrane</keyword>
<evidence type="ECO:0000256" key="3">
    <source>
        <dbReference type="ARBA" id="ARBA00022475"/>
    </source>
</evidence>
<keyword evidence="9" id="KW-0675">Receptor</keyword>
<evidence type="ECO:0000256" key="1">
    <source>
        <dbReference type="ARBA" id="ARBA00004651"/>
    </source>
</evidence>
<keyword evidence="8 16" id="KW-0472">Membrane</keyword>
<dbReference type="InterPro" id="IPR019594">
    <property type="entry name" value="Glu/Gly-bd"/>
</dbReference>
<keyword evidence="3" id="KW-1003">Cell membrane</keyword>
<keyword evidence="17" id="KW-0732">Signal</keyword>
<dbReference type="Pfam" id="PF10613">
    <property type="entry name" value="Lig_chan-Glu_bd"/>
    <property type="match status" value="1"/>
</dbReference>
<evidence type="ECO:0000256" key="10">
    <source>
        <dbReference type="ARBA" id="ARBA00023180"/>
    </source>
</evidence>
<dbReference type="InterPro" id="IPR015683">
    <property type="entry name" value="Ionotropic_Glu_rcpt"/>
</dbReference>
<evidence type="ECO:0000256" key="15">
    <source>
        <dbReference type="SAM" id="MobiDB-lite"/>
    </source>
</evidence>
<evidence type="ECO:0000256" key="14">
    <source>
        <dbReference type="ARBA" id="ARBA00034100"/>
    </source>
</evidence>
<comment type="subcellular location">
    <subcellularLocation>
        <location evidence="1">Cell membrane</location>
        <topology evidence="1">Multi-pass membrane protein</topology>
    </subcellularLocation>
    <subcellularLocation>
        <location evidence="14">Postsynaptic cell membrane</location>
    </subcellularLocation>
</comment>
<dbReference type="Gene3D" id="3.40.190.10">
    <property type="entry name" value="Periplasmic binding protein-like II"/>
    <property type="match status" value="2"/>
</dbReference>
<evidence type="ECO:0000256" key="7">
    <source>
        <dbReference type="ARBA" id="ARBA00023065"/>
    </source>
</evidence>
<reference evidence="21" key="1">
    <citation type="submission" date="2025-08" db="UniProtKB">
        <authorList>
            <consortium name="RefSeq"/>
        </authorList>
    </citation>
    <scope>IDENTIFICATION</scope>
    <source>
        <tissue evidence="21">Testes</tissue>
    </source>
</reference>
<evidence type="ECO:0000256" key="9">
    <source>
        <dbReference type="ARBA" id="ARBA00023170"/>
    </source>
</evidence>
<feature type="region of interest" description="Disordered" evidence="15">
    <location>
        <begin position="804"/>
        <end position="827"/>
    </location>
</feature>
<dbReference type="Pfam" id="PF01094">
    <property type="entry name" value="ANF_receptor"/>
    <property type="match status" value="1"/>
</dbReference>
<dbReference type="SMART" id="SM00918">
    <property type="entry name" value="Lig_chan-Glu_bd"/>
    <property type="match status" value="1"/>
</dbReference>
<dbReference type="PRINTS" id="PR00177">
    <property type="entry name" value="NMDARECEPTOR"/>
</dbReference>
<keyword evidence="20" id="KW-1185">Reference proteome</keyword>
<evidence type="ECO:0000256" key="6">
    <source>
        <dbReference type="ARBA" id="ARBA00023018"/>
    </source>
</evidence>
<evidence type="ECO:0000256" key="8">
    <source>
        <dbReference type="ARBA" id="ARBA00023136"/>
    </source>
</evidence>
<dbReference type="Gene3D" id="3.40.50.2300">
    <property type="match status" value="2"/>
</dbReference>
<dbReference type="GeneID" id="100373663"/>
<evidence type="ECO:0000256" key="13">
    <source>
        <dbReference type="ARBA" id="ARBA00023303"/>
    </source>
</evidence>
<name>A0ABM0GNW0_SACKO</name>
<protein>
    <submittedName>
        <fullName evidence="21">Glutamate receptor ionotropic, NMDA 3A-like</fullName>
    </submittedName>
</protein>
<feature type="domain" description="Ionotropic glutamate receptor C-terminal" evidence="18">
    <location>
        <begin position="454"/>
        <end position="794"/>
    </location>
</feature>
<feature type="transmembrane region" description="Helical" evidence="16">
    <location>
        <begin position="570"/>
        <end position="594"/>
    </location>
</feature>
<dbReference type="Pfam" id="PF00060">
    <property type="entry name" value="Lig_chan"/>
    <property type="match status" value="1"/>
</dbReference>
<evidence type="ECO:0000256" key="12">
    <source>
        <dbReference type="ARBA" id="ARBA00023286"/>
    </source>
</evidence>
<feature type="transmembrane region" description="Helical" evidence="16">
    <location>
        <begin position="606"/>
        <end position="627"/>
    </location>
</feature>
<feature type="domain" description="Ionotropic glutamate receptor L-glutamate and glycine-binding" evidence="19">
    <location>
        <begin position="458"/>
        <end position="517"/>
    </location>
</feature>
<sequence length="834" mass="93233">MLAGCFPLLYGFLLSLLIFLSFPVTIATNVSASLSIVKIGALFDEENVSRYSGVLTRSIEELNGSVAGVQLDEPVILGASSNPGHILSLVCDEMITKNVSAILAISTETTLFSLSMVGEFLSTPIVGIGSRSFSFSNKNVHPMYLRLESAESFQAYAIKKILHRNGWFQYSILASEETPSQAFLQYLTNVTSSLTWTVKGTVFSRDKRDIDHVLHSAAKSKTRVFVLHATPEYSSLLFRAAKDFGLLDAGNVWIVAETVITNQPQYLKHYPIGLIAVQFVDSGHIESKIHDSVELIARASVNKNYISNIASNKSCWSKPTPDKLEYGREFYSALVQTSFMGQTGYINLDEEGNLNNATYIILNLVKDQNRLSYWKELGKWENGDFSMEAIIWPGNSVSLPNGVNTEKVLIVANIEKPFIVVSTPLDVSFDCLTGVLCLQAVNGTREDIEKAFAEYDEPTVHGNYTDMKRCCSGLGIDLIESLRIDVEFNYNLYLVADENHGAFENGQWNGMVADLLNGTADLALSSFSITSERSRVIDFSSPFFHSGFSTLVAKKQVEPQLDSFLEPLDWSVWILVFVTVNIVAIAITIFEWMSPYGLHPRGRNRHYTFGLPSALNIAFSILFSHTVKSKPPKCMTSRFLLNVWGAFSFIFFASYTANLAAYMAGQTSHLQIDGINDEKFQYPLRKGIKFATQNGSSCENYIMENWPDVGRFMEPFNVEDADQAIEHIKSGKLDAFIYDSPVIEYRMANDPECQLVSVGKPFGEEGYGIGLPKGYRRHFLTLNRRCLVTEERKGKERVDLREHFGAHKGKKSSETTNAKRKGRKKTHTVFRTLL</sequence>
<dbReference type="PANTHER" id="PTHR18966">
    <property type="entry name" value="IONOTROPIC GLUTAMATE RECEPTOR"/>
    <property type="match status" value="1"/>
</dbReference>
<dbReference type="InterPro" id="IPR028082">
    <property type="entry name" value="Peripla_BP_I"/>
</dbReference>
<evidence type="ECO:0000313" key="20">
    <source>
        <dbReference type="Proteomes" id="UP000694865"/>
    </source>
</evidence>
<feature type="compositionally biased region" description="Basic residues" evidence="15">
    <location>
        <begin position="818"/>
        <end position="827"/>
    </location>
</feature>
<dbReference type="InterPro" id="IPR001508">
    <property type="entry name" value="Iono_Glu_rcpt_met"/>
</dbReference>
<evidence type="ECO:0000313" key="21">
    <source>
        <dbReference type="RefSeq" id="XP_002734104.1"/>
    </source>
</evidence>
<dbReference type="SUPFAM" id="SSF53850">
    <property type="entry name" value="Periplasmic binding protein-like II"/>
    <property type="match status" value="1"/>
</dbReference>
<evidence type="ECO:0000256" key="11">
    <source>
        <dbReference type="ARBA" id="ARBA00023257"/>
    </source>
</evidence>
<evidence type="ECO:0000256" key="16">
    <source>
        <dbReference type="SAM" id="Phobius"/>
    </source>
</evidence>
<keyword evidence="5 16" id="KW-1133">Transmembrane helix</keyword>
<evidence type="ECO:0000256" key="17">
    <source>
        <dbReference type="SAM" id="SignalP"/>
    </source>
</evidence>
<keyword evidence="6" id="KW-0770">Synapse</keyword>
<evidence type="ECO:0000256" key="5">
    <source>
        <dbReference type="ARBA" id="ARBA00022989"/>
    </source>
</evidence>
<dbReference type="RefSeq" id="XP_002734104.1">
    <property type="nucleotide sequence ID" value="XM_002734058.1"/>
</dbReference>
<feature type="transmembrane region" description="Helical" evidence="16">
    <location>
        <begin position="639"/>
        <end position="661"/>
    </location>
</feature>
<dbReference type="SUPFAM" id="SSF53822">
    <property type="entry name" value="Periplasmic binding protein-like I"/>
    <property type="match status" value="1"/>
</dbReference>
<keyword evidence="7" id="KW-0406">Ion transport</keyword>